<dbReference type="GO" id="GO:0051301">
    <property type="term" value="P:cell division"/>
    <property type="evidence" value="ECO:0007669"/>
    <property type="project" value="UniProtKB-KW"/>
</dbReference>
<keyword evidence="7 11" id="KW-0143">Chaperone</keyword>
<sequence>MQVSVESTGNIERKLTITVPADHIDGEVESRLKSMRGRVKLDGFRPGKVPLSVVSQQYGDSVYQEVLGETFQKTFTEAVAQESLRVAGQPEIEPEALERGKDLTYVATVDIYPEFEIASMEGLEIKRPVAEINEDDIDKMIENLRTQQKEWTDIERACADGDTVNIDFEGSVDGELFEGGSAQDFNVELGAGRMLKDFEEGLVGMSKGEEKEITVNFPEDYPAENLKGKAAQFKLTVNKVQEATLPEVDAAFIEKFGVDAGDMDSFRAEIRQNMQRELEQAIKNRVKQSVMDGLSDLHEIDLPKALVTQEIGYVRNEMAENAGGADMSSLPDELFSEQASRRVKLGLIVGEIVTKNELQSDPEKVDEMLNTLASTYEEPQQLIEYYKGNPQAMQTIQAAVMEEMIVEWVMGQAKVVDEEVAFSDLMNPQQQQAAA</sequence>
<evidence type="ECO:0000259" key="14">
    <source>
        <dbReference type="PROSITE" id="PS50059"/>
    </source>
</evidence>
<evidence type="ECO:0000256" key="7">
    <source>
        <dbReference type="ARBA" id="ARBA00023186"/>
    </source>
</evidence>
<dbReference type="InterPro" id="IPR005215">
    <property type="entry name" value="Trig_fac"/>
</dbReference>
<dbReference type="PROSITE" id="PS50059">
    <property type="entry name" value="FKBP_PPIASE"/>
    <property type="match status" value="1"/>
</dbReference>
<keyword evidence="9 11" id="KW-0131">Cell cycle</keyword>
<dbReference type="InterPro" id="IPR036611">
    <property type="entry name" value="Trigger_fac_ribosome-bd_sf"/>
</dbReference>
<dbReference type="GO" id="GO:0051083">
    <property type="term" value="P:'de novo' cotranslational protein folding"/>
    <property type="evidence" value="ECO:0007669"/>
    <property type="project" value="TreeGrafter"/>
</dbReference>
<organism evidence="15 16">
    <name type="scientific">Leucothrix pacifica</name>
    <dbReference type="NCBI Taxonomy" id="1247513"/>
    <lineage>
        <taxon>Bacteria</taxon>
        <taxon>Pseudomonadati</taxon>
        <taxon>Pseudomonadota</taxon>
        <taxon>Gammaproteobacteria</taxon>
        <taxon>Thiotrichales</taxon>
        <taxon>Thiotrichaceae</taxon>
        <taxon>Leucothrix</taxon>
    </lineage>
</organism>
<dbReference type="AlphaFoldDB" id="A0A317CM41"/>
<dbReference type="InterPro" id="IPR046357">
    <property type="entry name" value="PPIase_dom_sf"/>
</dbReference>
<dbReference type="Proteomes" id="UP000245539">
    <property type="component" value="Unassembled WGS sequence"/>
</dbReference>
<dbReference type="GO" id="GO:0043022">
    <property type="term" value="F:ribosome binding"/>
    <property type="evidence" value="ECO:0007669"/>
    <property type="project" value="TreeGrafter"/>
</dbReference>
<dbReference type="PIRSF" id="PIRSF003095">
    <property type="entry name" value="Trigger_factor"/>
    <property type="match status" value="1"/>
</dbReference>
<reference evidence="15 16" key="1">
    <citation type="submission" date="2018-05" db="EMBL/GenBank/DDBJ databases">
        <title>Leucothrix arctica sp. nov., isolated from Arctic seawater.</title>
        <authorList>
            <person name="Choi A."/>
            <person name="Baek K."/>
        </authorList>
    </citation>
    <scope>NUCLEOTIDE SEQUENCE [LARGE SCALE GENOMIC DNA]</scope>
    <source>
        <strain evidence="15 16">JCM 18388</strain>
    </source>
</reference>
<dbReference type="GO" id="GO:0005737">
    <property type="term" value="C:cytoplasm"/>
    <property type="evidence" value="ECO:0007669"/>
    <property type="project" value="UniProtKB-SubCell"/>
</dbReference>
<comment type="similarity">
    <text evidence="2 11 13">Belongs to the FKBP-type PPIase family. Tig subfamily.</text>
</comment>
<dbReference type="InterPro" id="IPR008881">
    <property type="entry name" value="Trigger_fac_ribosome-bd_bac"/>
</dbReference>
<dbReference type="SUPFAM" id="SSF109998">
    <property type="entry name" value="Triger factor/SurA peptide-binding domain-like"/>
    <property type="match status" value="1"/>
</dbReference>
<dbReference type="OrthoDB" id="9767721at2"/>
<dbReference type="PANTHER" id="PTHR30560:SF3">
    <property type="entry name" value="TRIGGER FACTOR-LIKE PROTEIN TIG, CHLOROPLASTIC"/>
    <property type="match status" value="1"/>
</dbReference>
<dbReference type="EC" id="5.2.1.8" evidence="3 11"/>
<keyword evidence="5 11" id="KW-0132">Cell division</keyword>
<dbReference type="InterPro" id="IPR037041">
    <property type="entry name" value="Trigger_fac_C_sf"/>
</dbReference>
<comment type="function">
    <text evidence="11">Involved in protein export. Acts as a chaperone by maintaining the newly synthesized protein in an open conformation. Functions as a peptidyl-prolyl cis-trans isomerase.</text>
</comment>
<dbReference type="SUPFAM" id="SSF54534">
    <property type="entry name" value="FKBP-like"/>
    <property type="match status" value="1"/>
</dbReference>
<evidence type="ECO:0000256" key="10">
    <source>
        <dbReference type="ARBA" id="ARBA00029986"/>
    </source>
</evidence>
<evidence type="ECO:0000313" key="15">
    <source>
        <dbReference type="EMBL" id="PWQ99287.1"/>
    </source>
</evidence>
<dbReference type="InterPro" id="IPR008880">
    <property type="entry name" value="Trigger_fac_C"/>
</dbReference>
<dbReference type="SUPFAM" id="SSF102735">
    <property type="entry name" value="Trigger factor ribosome-binding domain"/>
    <property type="match status" value="1"/>
</dbReference>
<dbReference type="Pfam" id="PF05698">
    <property type="entry name" value="Trigger_C"/>
    <property type="match status" value="1"/>
</dbReference>
<accession>A0A317CM41</accession>
<evidence type="ECO:0000256" key="3">
    <source>
        <dbReference type="ARBA" id="ARBA00013194"/>
    </source>
</evidence>
<evidence type="ECO:0000256" key="1">
    <source>
        <dbReference type="ARBA" id="ARBA00000971"/>
    </source>
</evidence>
<gene>
    <name evidence="11" type="primary">tig</name>
    <name evidence="15" type="ORF">DKW60_06080</name>
</gene>
<evidence type="ECO:0000256" key="2">
    <source>
        <dbReference type="ARBA" id="ARBA00005464"/>
    </source>
</evidence>
<dbReference type="GO" id="GO:0015031">
    <property type="term" value="P:protein transport"/>
    <property type="evidence" value="ECO:0007669"/>
    <property type="project" value="UniProtKB-UniRule"/>
</dbReference>
<comment type="caution">
    <text evidence="15">The sequence shown here is derived from an EMBL/GenBank/DDBJ whole genome shotgun (WGS) entry which is preliminary data.</text>
</comment>
<dbReference type="FunFam" id="3.10.50.40:FF:000001">
    <property type="entry name" value="Trigger factor"/>
    <property type="match status" value="1"/>
</dbReference>
<protein>
    <recommendedName>
        <fullName evidence="4 11">Trigger factor</fullName>
        <shortName evidence="11">TF</shortName>
        <ecNumber evidence="3 11">5.2.1.8</ecNumber>
    </recommendedName>
    <alternativeName>
        <fullName evidence="10 11">PPIase</fullName>
    </alternativeName>
</protein>
<evidence type="ECO:0000256" key="5">
    <source>
        <dbReference type="ARBA" id="ARBA00022618"/>
    </source>
</evidence>
<dbReference type="Pfam" id="PF05697">
    <property type="entry name" value="Trigger_N"/>
    <property type="match status" value="1"/>
</dbReference>
<dbReference type="Pfam" id="PF00254">
    <property type="entry name" value="FKBP_C"/>
    <property type="match status" value="1"/>
</dbReference>
<dbReference type="InterPro" id="IPR027304">
    <property type="entry name" value="Trigger_fact/SurA_dom_sf"/>
</dbReference>
<keyword evidence="8 11" id="KW-0413">Isomerase</keyword>
<evidence type="ECO:0000256" key="13">
    <source>
        <dbReference type="RuleBase" id="RU003914"/>
    </source>
</evidence>
<evidence type="ECO:0000256" key="9">
    <source>
        <dbReference type="ARBA" id="ARBA00023306"/>
    </source>
</evidence>
<comment type="catalytic activity">
    <reaction evidence="1 11 12">
        <text>[protein]-peptidylproline (omega=180) = [protein]-peptidylproline (omega=0)</text>
        <dbReference type="Rhea" id="RHEA:16237"/>
        <dbReference type="Rhea" id="RHEA-COMP:10747"/>
        <dbReference type="Rhea" id="RHEA-COMP:10748"/>
        <dbReference type="ChEBI" id="CHEBI:83833"/>
        <dbReference type="ChEBI" id="CHEBI:83834"/>
        <dbReference type="EC" id="5.2.1.8"/>
    </reaction>
</comment>
<name>A0A317CM41_9GAMM</name>
<dbReference type="Gene3D" id="1.10.3120.10">
    <property type="entry name" value="Trigger factor, C-terminal domain"/>
    <property type="match status" value="1"/>
</dbReference>
<dbReference type="RefSeq" id="WP_109836778.1">
    <property type="nucleotide sequence ID" value="NZ_QGKM01000012.1"/>
</dbReference>
<dbReference type="GO" id="GO:0003755">
    <property type="term" value="F:peptidyl-prolyl cis-trans isomerase activity"/>
    <property type="evidence" value="ECO:0007669"/>
    <property type="project" value="UniProtKB-UniRule"/>
</dbReference>
<dbReference type="Gene3D" id="3.10.50.40">
    <property type="match status" value="1"/>
</dbReference>
<evidence type="ECO:0000256" key="8">
    <source>
        <dbReference type="ARBA" id="ARBA00023235"/>
    </source>
</evidence>
<evidence type="ECO:0000256" key="11">
    <source>
        <dbReference type="HAMAP-Rule" id="MF_00303"/>
    </source>
</evidence>
<dbReference type="NCBIfam" id="TIGR00115">
    <property type="entry name" value="tig"/>
    <property type="match status" value="1"/>
</dbReference>
<evidence type="ECO:0000313" key="16">
    <source>
        <dbReference type="Proteomes" id="UP000245539"/>
    </source>
</evidence>
<comment type="subcellular location">
    <subcellularLocation>
        <location evidence="11">Cytoplasm</location>
    </subcellularLocation>
    <text evidence="11">About half TF is bound to the ribosome near the polypeptide exit tunnel while the other half is free in the cytoplasm.</text>
</comment>
<proteinExistence type="inferred from homology"/>
<keyword evidence="16" id="KW-1185">Reference proteome</keyword>
<dbReference type="PANTHER" id="PTHR30560">
    <property type="entry name" value="TRIGGER FACTOR CHAPERONE AND PEPTIDYL-PROLYL CIS/TRANS ISOMERASE"/>
    <property type="match status" value="1"/>
</dbReference>
<keyword evidence="6 11" id="KW-0697">Rotamase</keyword>
<dbReference type="GO" id="GO:0043335">
    <property type="term" value="P:protein unfolding"/>
    <property type="evidence" value="ECO:0007669"/>
    <property type="project" value="TreeGrafter"/>
</dbReference>
<comment type="domain">
    <text evidence="11">Consists of 3 domains; the N-terminus binds the ribosome, the middle domain has PPIase activity, while the C-terminus has intrinsic chaperone activity on its own.</text>
</comment>
<dbReference type="HAMAP" id="MF_00303">
    <property type="entry name" value="Trigger_factor_Tig"/>
    <property type="match status" value="1"/>
</dbReference>
<evidence type="ECO:0000256" key="12">
    <source>
        <dbReference type="PROSITE-ProRule" id="PRU00277"/>
    </source>
</evidence>
<dbReference type="GO" id="GO:0044183">
    <property type="term" value="F:protein folding chaperone"/>
    <property type="evidence" value="ECO:0007669"/>
    <property type="project" value="TreeGrafter"/>
</dbReference>
<keyword evidence="11" id="KW-0963">Cytoplasm</keyword>
<evidence type="ECO:0000256" key="6">
    <source>
        <dbReference type="ARBA" id="ARBA00023110"/>
    </source>
</evidence>
<dbReference type="InterPro" id="IPR001179">
    <property type="entry name" value="PPIase_FKBP_dom"/>
</dbReference>
<feature type="domain" description="PPIase FKBP-type" evidence="14">
    <location>
        <begin position="161"/>
        <end position="246"/>
    </location>
</feature>
<evidence type="ECO:0000256" key="4">
    <source>
        <dbReference type="ARBA" id="ARBA00016902"/>
    </source>
</evidence>
<dbReference type="Gene3D" id="3.30.70.1050">
    <property type="entry name" value="Trigger factor ribosome-binding domain"/>
    <property type="match status" value="1"/>
</dbReference>
<dbReference type="EMBL" id="QGKM01000012">
    <property type="protein sequence ID" value="PWQ99287.1"/>
    <property type="molecule type" value="Genomic_DNA"/>
</dbReference>